<dbReference type="Proteomes" id="UP000694700">
    <property type="component" value="Unplaced"/>
</dbReference>
<dbReference type="AlphaFoldDB" id="A0A8C1YHV0"/>
<dbReference type="PANTHER" id="PTHR21301:SF10">
    <property type="entry name" value="REVERSE TRANSCRIPTASE DOMAIN-CONTAINING PROTEIN"/>
    <property type="match status" value="1"/>
</dbReference>
<protein>
    <submittedName>
        <fullName evidence="1">Uncharacterized protein</fullName>
    </submittedName>
</protein>
<dbReference type="PANTHER" id="PTHR21301">
    <property type="entry name" value="REVERSE TRANSCRIPTASE"/>
    <property type="match status" value="1"/>
</dbReference>
<dbReference type="Ensembl" id="ENSCCRT00015007078.1">
    <property type="protein sequence ID" value="ENSCCRP00015006801.1"/>
    <property type="gene ID" value="ENSCCRG00015003442.1"/>
</dbReference>
<organism evidence="1 2">
    <name type="scientific">Cyprinus carpio</name>
    <name type="common">Common carp</name>
    <dbReference type="NCBI Taxonomy" id="7962"/>
    <lineage>
        <taxon>Eukaryota</taxon>
        <taxon>Metazoa</taxon>
        <taxon>Chordata</taxon>
        <taxon>Craniata</taxon>
        <taxon>Vertebrata</taxon>
        <taxon>Euteleostomi</taxon>
        <taxon>Actinopterygii</taxon>
        <taxon>Neopterygii</taxon>
        <taxon>Teleostei</taxon>
        <taxon>Ostariophysi</taxon>
        <taxon>Cypriniformes</taxon>
        <taxon>Cyprinidae</taxon>
        <taxon>Cyprininae</taxon>
        <taxon>Cyprinus</taxon>
    </lineage>
</organism>
<evidence type="ECO:0000313" key="1">
    <source>
        <dbReference type="Ensembl" id="ENSCCRP00015006801.1"/>
    </source>
</evidence>
<accession>A0A8C1YHV0</accession>
<sequence>PPTLLIHSNSRINLSHSELKSLNELEKRLDILIRPADKGGSIVVMSTDKYNLSIMSQLNDKDCYTPLIHNPLKQHEVEIDQLLEKALHRGWITVKHPVCPMFYGLPKIHKSLIDPPLRPIVSSIGCLTEPLSQILPSQRGGDIVKYLLQREAFWIFTLNTVEPNGLNEELGLSCFL</sequence>
<evidence type="ECO:0000313" key="2">
    <source>
        <dbReference type="Proteomes" id="UP000694700"/>
    </source>
</evidence>
<proteinExistence type="predicted"/>
<reference evidence="1" key="1">
    <citation type="submission" date="2025-08" db="UniProtKB">
        <authorList>
            <consortium name="Ensembl"/>
        </authorList>
    </citation>
    <scope>IDENTIFICATION</scope>
</reference>
<name>A0A8C1YHV0_CYPCA</name>